<dbReference type="PANTHER" id="PTHR48449:SF1">
    <property type="entry name" value="DUF1985 DOMAIN-CONTAINING PROTEIN"/>
    <property type="match status" value="1"/>
</dbReference>
<comment type="caution">
    <text evidence="2">The sequence shown here is derived from an EMBL/GenBank/DDBJ whole genome shotgun (WGS) entry which is preliminary data.</text>
</comment>
<organism evidence="2 3">
    <name type="scientific">Dipteronia dyeriana</name>
    <dbReference type="NCBI Taxonomy" id="168575"/>
    <lineage>
        <taxon>Eukaryota</taxon>
        <taxon>Viridiplantae</taxon>
        <taxon>Streptophyta</taxon>
        <taxon>Embryophyta</taxon>
        <taxon>Tracheophyta</taxon>
        <taxon>Spermatophyta</taxon>
        <taxon>Magnoliopsida</taxon>
        <taxon>eudicotyledons</taxon>
        <taxon>Gunneridae</taxon>
        <taxon>Pentapetalae</taxon>
        <taxon>rosids</taxon>
        <taxon>malvids</taxon>
        <taxon>Sapindales</taxon>
        <taxon>Sapindaceae</taxon>
        <taxon>Hippocastanoideae</taxon>
        <taxon>Acereae</taxon>
        <taxon>Dipteronia</taxon>
    </lineage>
</organism>
<dbReference type="Proteomes" id="UP001280121">
    <property type="component" value="Unassembled WGS sequence"/>
</dbReference>
<accession>A0AAD9TM01</accession>
<proteinExistence type="predicted"/>
<evidence type="ECO:0000313" key="3">
    <source>
        <dbReference type="Proteomes" id="UP001280121"/>
    </source>
</evidence>
<name>A0AAD9TM01_9ROSI</name>
<reference evidence="2" key="1">
    <citation type="journal article" date="2023" name="Plant J.">
        <title>Genome sequences and population genomics provide insights into the demographic history, inbreeding, and mutation load of two 'living fossil' tree species of Dipteronia.</title>
        <authorList>
            <person name="Feng Y."/>
            <person name="Comes H.P."/>
            <person name="Chen J."/>
            <person name="Zhu S."/>
            <person name="Lu R."/>
            <person name="Zhang X."/>
            <person name="Li P."/>
            <person name="Qiu J."/>
            <person name="Olsen K.M."/>
            <person name="Qiu Y."/>
        </authorList>
    </citation>
    <scope>NUCLEOTIDE SEQUENCE</scope>
    <source>
        <strain evidence="2">KIB01</strain>
    </source>
</reference>
<keyword evidence="3" id="KW-1185">Reference proteome</keyword>
<sequence length="185" mass="21745">MLFFFIVYVPKNANEDLWWFPDHESWVPIRVNSGSKKCMITELKLMLNKFGFEEKFKEGGLIIYLELKEPLTLYGQLIHNILKREIIHPKRQRKDEMWFGFGKLKALFGQEEYFLYSGLKMGQLPEGFANNNEVPKDSMLIKIFKGKKALCRGIGVLNKRLSQLRGEANKKGKGKRKEKEREENK</sequence>
<dbReference type="AlphaFoldDB" id="A0AAD9TM01"/>
<gene>
    <name evidence="2" type="ORF">Ddye_026051</name>
</gene>
<dbReference type="EMBL" id="JANJYI010000008">
    <property type="protein sequence ID" value="KAK2638256.1"/>
    <property type="molecule type" value="Genomic_DNA"/>
</dbReference>
<protein>
    <submittedName>
        <fullName evidence="2">Uncharacterized protein</fullName>
    </submittedName>
</protein>
<evidence type="ECO:0000256" key="1">
    <source>
        <dbReference type="SAM" id="MobiDB-lite"/>
    </source>
</evidence>
<evidence type="ECO:0000313" key="2">
    <source>
        <dbReference type="EMBL" id="KAK2638256.1"/>
    </source>
</evidence>
<dbReference type="PANTHER" id="PTHR48449">
    <property type="entry name" value="DUF1985 DOMAIN-CONTAINING PROTEIN"/>
    <property type="match status" value="1"/>
</dbReference>
<feature type="region of interest" description="Disordered" evidence="1">
    <location>
        <begin position="165"/>
        <end position="185"/>
    </location>
</feature>